<feature type="transmembrane region" description="Helical" evidence="8">
    <location>
        <begin position="157"/>
        <end position="177"/>
    </location>
</feature>
<accession>A0A212QQU0</accession>
<evidence type="ECO:0000256" key="2">
    <source>
        <dbReference type="ARBA" id="ARBA00007069"/>
    </source>
</evidence>
<feature type="transmembrane region" description="Helical" evidence="8">
    <location>
        <begin position="323"/>
        <end position="341"/>
    </location>
</feature>
<evidence type="ECO:0000256" key="4">
    <source>
        <dbReference type="ARBA" id="ARBA00022475"/>
    </source>
</evidence>
<evidence type="ECO:0000256" key="1">
    <source>
        <dbReference type="ARBA" id="ARBA00004651"/>
    </source>
</evidence>
<evidence type="ECO:0000256" key="8">
    <source>
        <dbReference type="RuleBase" id="RU363032"/>
    </source>
</evidence>
<organism evidence="10 11">
    <name type="scientific">Thermoflexus hugenholtzii JAD2</name>
    <dbReference type="NCBI Taxonomy" id="877466"/>
    <lineage>
        <taxon>Bacteria</taxon>
        <taxon>Bacillati</taxon>
        <taxon>Chloroflexota</taxon>
        <taxon>Thermoflexia</taxon>
        <taxon>Thermoflexales</taxon>
        <taxon>Thermoflexaceae</taxon>
        <taxon>Thermoflexus</taxon>
    </lineage>
</organism>
<reference evidence="11" key="1">
    <citation type="submission" date="2017-06" db="EMBL/GenBank/DDBJ databases">
        <authorList>
            <person name="Varghese N."/>
            <person name="Submissions S."/>
        </authorList>
    </citation>
    <scope>NUCLEOTIDE SEQUENCE [LARGE SCALE GENOMIC DNA]</scope>
    <source>
        <strain evidence="11">JAD2</strain>
    </source>
</reference>
<feature type="domain" description="ABC transmembrane type-1" evidence="9">
    <location>
        <begin position="207"/>
        <end position="398"/>
    </location>
</feature>
<name>A0A212QQU0_9CHLR</name>
<feature type="transmembrane region" description="Helical" evidence="8">
    <location>
        <begin position="76"/>
        <end position="97"/>
    </location>
</feature>
<feature type="transmembrane region" description="Helical" evidence="8">
    <location>
        <begin position="377"/>
        <end position="398"/>
    </location>
</feature>
<dbReference type="PROSITE" id="PS50928">
    <property type="entry name" value="ABC_TM1"/>
    <property type="match status" value="1"/>
</dbReference>
<proteinExistence type="inferred from homology"/>
<keyword evidence="6 8" id="KW-1133">Transmembrane helix</keyword>
<dbReference type="PANTHER" id="PTHR43848">
    <property type="entry name" value="PUTRESCINE TRANSPORT SYSTEM PERMEASE PROTEIN POTI"/>
    <property type="match status" value="1"/>
</dbReference>
<protein>
    <submittedName>
        <fullName evidence="10">ABC-type spermidine/putrescine transport system, permease component II</fullName>
    </submittedName>
</protein>
<evidence type="ECO:0000256" key="5">
    <source>
        <dbReference type="ARBA" id="ARBA00022692"/>
    </source>
</evidence>
<keyword evidence="4" id="KW-1003">Cell membrane</keyword>
<dbReference type="InterPro" id="IPR035906">
    <property type="entry name" value="MetI-like_sf"/>
</dbReference>
<evidence type="ECO:0000259" key="9">
    <source>
        <dbReference type="PROSITE" id="PS50928"/>
    </source>
</evidence>
<dbReference type="InterPro" id="IPR000515">
    <property type="entry name" value="MetI-like"/>
</dbReference>
<evidence type="ECO:0000256" key="6">
    <source>
        <dbReference type="ARBA" id="ARBA00022989"/>
    </source>
</evidence>
<evidence type="ECO:0000313" key="10">
    <source>
        <dbReference type="EMBL" id="SNB61805.1"/>
    </source>
</evidence>
<keyword evidence="7 8" id="KW-0472">Membrane</keyword>
<dbReference type="Pfam" id="PF00528">
    <property type="entry name" value="BPD_transp_1"/>
    <property type="match status" value="1"/>
</dbReference>
<feature type="transmembrane region" description="Helical" evidence="8">
    <location>
        <begin position="211"/>
        <end position="233"/>
    </location>
</feature>
<dbReference type="PANTHER" id="PTHR43848:SF2">
    <property type="entry name" value="PUTRESCINE TRANSPORT SYSTEM PERMEASE PROTEIN POTI"/>
    <property type="match status" value="1"/>
</dbReference>
<dbReference type="Proteomes" id="UP000197025">
    <property type="component" value="Unassembled WGS sequence"/>
</dbReference>
<dbReference type="SUPFAM" id="SSF161098">
    <property type="entry name" value="MetI-like"/>
    <property type="match status" value="1"/>
</dbReference>
<dbReference type="EMBL" id="FYEK01000018">
    <property type="protein sequence ID" value="SNB61805.1"/>
    <property type="molecule type" value="Genomic_DNA"/>
</dbReference>
<keyword evidence="5 8" id="KW-0812">Transmembrane</keyword>
<gene>
    <name evidence="10" type="ORF">SAMN02746019_00004370</name>
</gene>
<feature type="transmembrane region" description="Helical" evidence="8">
    <location>
        <begin position="273"/>
        <end position="294"/>
    </location>
</feature>
<comment type="similarity">
    <text evidence="2">Belongs to the binding-protein-dependent transport system permease family. CysTW subfamily.</text>
</comment>
<evidence type="ECO:0000256" key="3">
    <source>
        <dbReference type="ARBA" id="ARBA00022448"/>
    </source>
</evidence>
<evidence type="ECO:0000256" key="7">
    <source>
        <dbReference type="ARBA" id="ARBA00023136"/>
    </source>
</evidence>
<dbReference type="Gene3D" id="1.10.3720.10">
    <property type="entry name" value="MetI-like"/>
    <property type="match status" value="1"/>
</dbReference>
<dbReference type="CDD" id="cd06261">
    <property type="entry name" value="TM_PBP2"/>
    <property type="match status" value="1"/>
</dbReference>
<keyword evidence="3 8" id="KW-0813">Transport</keyword>
<feature type="transmembrane region" description="Helical" evidence="8">
    <location>
        <begin position="347"/>
        <end position="365"/>
    </location>
</feature>
<dbReference type="GO" id="GO:0055085">
    <property type="term" value="P:transmembrane transport"/>
    <property type="evidence" value="ECO:0007669"/>
    <property type="project" value="InterPro"/>
</dbReference>
<feature type="transmembrane region" description="Helical" evidence="8">
    <location>
        <begin position="245"/>
        <end position="267"/>
    </location>
</feature>
<feature type="transmembrane region" description="Helical" evidence="8">
    <location>
        <begin position="109"/>
        <end position="128"/>
    </location>
</feature>
<dbReference type="RefSeq" id="WP_200808078.1">
    <property type="nucleotide sequence ID" value="NZ_FYEK01000018.1"/>
</dbReference>
<dbReference type="InParanoid" id="A0A212QQU0"/>
<dbReference type="InterPro" id="IPR051789">
    <property type="entry name" value="Bact_Polyamine_Transport"/>
</dbReference>
<keyword evidence="11" id="KW-1185">Reference proteome</keyword>
<evidence type="ECO:0000313" key="11">
    <source>
        <dbReference type="Proteomes" id="UP000197025"/>
    </source>
</evidence>
<sequence>MSVPAVTRPERAAARVWPPLVLYLVEGLEWTAVGLALLHLGSALGTLIPWLTGLGVLGDLLRLARMWTGPEGPGWVSLASGWLALYGLLLLCGYLWRRPGRMGRILRHLLTWGSLTLVFLLLILLDLNREHLLNRFLRVEPWPVPAFRFAAEWRAGMIGLTFLFLYVPIFILVLFSFNASPISTVWQGFSTAWYQRVLQDELVRGAAGRSLLIAFLATLISTILGTMLALGLDRHRFFGKAFLEGLLYLPIIIPEIVMGVGLLLFFVLTRTPLGLWTILIAHVAFCIPFVYVIVRARLATYDRTLEEAAQDLGANEWETFRRITLPLLMPGILGGALMAFTLSIDDFVITFFVTGPGSTTLPVLLYSKVRLGITPELNAISSLLFGASLTFVVLSLIAQRRS</sequence>
<comment type="subcellular location">
    <subcellularLocation>
        <location evidence="1 8">Cell membrane</location>
        <topology evidence="1 8">Multi-pass membrane protein</topology>
    </subcellularLocation>
</comment>
<dbReference type="AlphaFoldDB" id="A0A212QQU0"/>
<dbReference type="GO" id="GO:0005886">
    <property type="term" value="C:plasma membrane"/>
    <property type="evidence" value="ECO:0007669"/>
    <property type="project" value="UniProtKB-SubCell"/>
</dbReference>